<dbReference type="RefSeq" id="WP_259315787.1">
    <property type="nucleotide sequence ID" value="NZ_CP087164.1"/>
</dbReference>
<proteinExistence type="predicted"/>
<organism evidence="1 2">
    <name type="scientific">Capillimicrobium parvum</name>
    <dbReference type="NCBI Taxonomy" id="2884022"/>
    <lineage>
        <taxon>Bacteria</taxon>
        <taxon>Bacillati</taxon>
        <taxon>Actinomycetota</taxon>
        <taxon>Thermoleophilia</taxon>
        <taxon>Solirubrobacterales</taxon>
        <taxon>Capillimicrobiaceae</taxon>
        <taxon>Capillimicrobium</taxon>
    </lineage>
</organism>
<sequence>MWSAIAFLDEGRWKLAAGALLTVPLALSTTSWTRWGSLQPPTARPRGDAEGFDLGPVFIAEPFLGVRIMRAPVAPDEWDDVVARLGSGAFEAPWAALQVAASSWSPPTLIPTETTNEDRALVAGTHRPVLAVIADLETPPAPLTQPAWEVQSPPHLPRGRDLAEVAKHRYLTNWPERLTGIAWLGHPDHAPVNRVAIGRVLGDAWIADVYPDFDTGELIISVAWDADRIDPVSCSLLLRVGEERPLLAQQVRITDLPSGDQRDDGPEPRMLAWNRRTIAVRLPRGPHRTSWSVSLMSPDGRLLDERPLVRRIESVELTWHAEAAAAPGSRSVIGERRPTPSAAESDEAVELANSLAAEARLAAARRRWSNRGELRDYLRSRLSYRSGELLIVDPQLLAGDTAPAVIEFLEELNRPIRALTAKLSADAQACSPARRLEFRRLEHGTNVLHDRIWIVGDTGLLVGGSPATFLPKPDGREGRLTTVSELPFGDVQAWRDQFDVWWQAGPPIRFATRPNPSHPSKP</sequence>
<evidence type="ECO:0000313" key="1">
    <source>
        <dbReference type="EMBL" id="UGS36110.1"/>
    </source>
</evidence>
<dbReference type="Proteomes" id="UP001162834">
    <property type="component" value="Chromosome"/>
</dbReference>
<dbReference type="EMBL" id="CP087164">
    <property type="protein sequence ID" value="UGS36110.1"/>
    <property type="molecule type" value="Genomic_DNA"/>
</dbReference>
<reference evidence="1" key="1">
    <citation type="journal article" date="2022" name="Int. J. Syst. Evol. Microbiol.">
        <title>Pseudomonas aegrilactucae sp. nov. and Pseudomonas morbosilactucae sp. nov., pathogens causing bacterial rot of lettuce in Japan.</title>
        <authorList>
            <person name="Sawada H."/>
            <person name="Fujikawa T."/>
            <person name="Satou M."/>
        </authorList>
    </citation>
    <scope>NUCLEOTIDE SEQUENCE</scope>
    <source>
        <strain evidence="1">0166_1</strain>
    </source>
</reference>
<protein>
    <submittedName>
        <fullName evidence="1">Uncharacterized protein</fullName>
    </submittedName>
</protein>
<name>A0A9E6XXB2_9ACTN</name>
<gene>
    <name evidence="1" type="ORF">DSM104329_02510</name>
</gene>
<evidence type="ECO:0000313" key="2">
    <source>
        <dbReference type="Proteomes" id="UP001162834"/>
    </source>
</evidence>
<dbReference type="KEGG" id="sbae:DSM104329_02510"/>
<keyword evidence="2" id="KW-1185">Reference proteome</keyword>
<dbReference type="AlphaFoldDB" id="A0A9E6XXB2"/>
<accession>A0A9E6XXB2</accession>